<keyword evidence="2" id="KW-1185">Reference proteome</keyword>
<accession>A0AAE1SNS7</accession>
<name>A0AAE1SNS7_9SOLA</name>
<dbReference type="EMBL" id="JAVYJV010000004">
    <property type="protein sequence ID" value="KAK4372873.1"/>
    <property type="molecule type" value="Genomic_DNA"/>
</dbReference>
<protein>
    <submittedName>
        <fullName evidence="1">Uncharacterized protein</fullName>
    </submittedName>
</protein>
<comment type="caution">
    <text evidence="1">The sequence shown here is derived from an EMBL/GenBank/DDBJ whole genome shotgun (WGS) entry which is preliminary data.</text>
</comment>
<sequence length="120" mass="13326">MLEAPKFAGLIDLNENHDNYGITQIFYHKLGEGSNMSIDSYGSLQMSDGGGSVAMSMDNSSVGSNGSHTHILNHQGLKSVRNYSVVGNVNRGRVSQGLEYYDEWTIDLRKLTYFILLFMV</sequence>
<evidence type="ECO:0000313" key="2">
    <source>
        <dbReference type="Proteomes" id="UP001291623"/>
    </source>
</evidence>
<organism evidence="1 2">
    <name type="scientific">Anisodus tanguticus</name>
    <dbReference type="NCBI Taxonomy" id="243964"/>
    <lineage>
        <taxon>Eukaryota</taxon>
        <taxon>Viridiplantae</taxon>
        <taxon>Streptophyta</taxon>
        <taxon>Embryophyta</taxon>
        <taxon>Tracheophyta</taxon>
        <taxon>Spermatophyta</taxon>
        <taxon>Magnoliopsida</taxon>
        <taxon>eudicotyledons</taxon>
        <taxon>Gunneridae</taxon>
        <taxon>Pentapetalae</taxon>
        <taxon>asterids</taxon>
        <taxon>lamiids</taxon>
        <taxon>Solanales</taxon>
        <taxon>Solanaceae</taxon>
        <taxon>Solanoideae</taxon>
        <taxon>Hyoscyameae</taxon>
        <taxon>Anisodus</taxon>
    </lineage>
</organism>
<reference evidence="1" key="1">
    <citation type="submission" date="2023-12" db="EMBL/GenBank/DDBJ databases">
        <title>Genome assembly of Anisodus tanguticus.</title>
        <authorList>
            <person name="Wang Y.-J."/>
        </authorList>
    </citation>
    <scope>NUCLEOTIDE SEQUENCE</scope>
    <source>
        <strain evidence="1">KB-2021</strain>
        <tissue evidence="1">Leaf</tissue>
    </source>
</reference>
<evidence type="ECO:0000313" key="1">
    <source>
        <dbReference type="EMBL" id="KAK4372873.1"/>
    </source>
</evidence>
<proteinExistence type="predicted"/>
<gene>
    <name evidence="1" type="ORF">RND71_008257</name>
</gene>
<dbReference type="Proteomes" id="UP001291623">
    <property type="component" value="Unassembled WGS sequence"/>
</dbReference>
<dbReference type="AlphaFoldDB" id="A0AAE1SNS7"/>